<evidence type="ECO:0000313" key="2">
    <source>
        <dbReference type="Proteomes" id="UP001419268"/>
    </source>
</evidence>
<sequence length="55" mass="6274">MYGYLEQVGVRLRAFRESVRACELSKPMRNTPQAFVSIPLLSIVDALLYQFLGIL</sequence>
<gene>
    <name evidence="1" type="ORF">Scep_029865</name>
</gene>
<evidence type="ECO:0000313" key="1">
    <source>
        <dbReference type="EMBL" id="KAK9083394.1"/>
    </source>
</evidence>
<protein>
    <submittedName>
        <fullName evidence="1">Uncharacterized protein</fullName>
    </submittedName>
</protein>
<dbReference type="Proteomes" id="UP001419268">
    <property type="component" value="Unassembled WGS sequence"/>
</dbReference>
<comment type="caution">
    <text evidence="1">The sequence shown here is derived from an EMBL/GenBank/DDBJ whole genome shotgun (WGS) entry which is preliminary data.</text>
</comment>
<name>A0AAP0E673_9MAGN</name>
<dbReference type="EMBL" id="JBBNAG010000013">
    <property type="protein sequence ID" value="KAK9083394.1"/>
    <property type="molecule type" value="Genomic_DNA"/>
</dbReference>
<reference evidence="1 2" key="1">
    <citation type="submission" date="2024-01" db="EMBL/GenBank/DDBJ databases">
        <title>Genome assemblies of Stephania.</title>
        <authorList>
            <person name="Yang L."/>
        </authorList>
    </citation>
    <scope>NUCLEOTIDE SEQUENCE [LARGE SCALE GENOMIC DNA]</scope>
    <source>
        <strain evidence="1">JXDWG</strain>
        <tissue evidence="1">Leaf</tissue>
    </source>
</reference>
<keyword evidence="2" id="KW-1185">Reference proteome</keyword>
<organism evidence="1 2">
    <name type="scientific">Stephania cephalantha</name>
    <dbReference type="NCBI Taxonomy" id="152367"/>
    <lineage>
        <taxon>Eukaryota</taxon>
        <taxon>Viridiplantae</taxon>
        <taxon>Streptophyta</taxon>
        <taxon>Embryophyta</taxon>
        <taxon>Tracheophyta</taxon>
        <taxon>Spermatophyta</taxon>
        <taxon>Magnoliopsida</taxon>
        <taxon>Ranunculales</taxon>
        <taxon>Menispermaceae</taxon>
        <taxon>Menispermoideae</taxon>
        <taxon>Cissampelideae</taxon>
        <taxon>Stephania</taxon>
    </lineage>
</organism>
<proteinExistence type="predicted"/>
<dbReference type="AlphaFoldDB" id="A0AAP0E673"/>
<accession>A0AAP0E673</accession>